<keyword evidence="2" id="KW-1185">Reference proteome</keyword>
<name>A0A3D8QTN3_9HELO</name>
<evidence type="ECO:0000313" key="1">
    <source>
        <dbReference type="EMBL" id="RDW65145.1"/>
    </source>
</evidence>
<dbReference type="Gene3D" id="3.50.50.60">
    <property type="entry name" value="FAD/NAD(P)-binding domain"/>
    <property type="match status" value="1"/>
</dbReference>
<evidence type="ECO:0000313" key="2">
    <source>
        <dbReference type="Proteomes" id="UP000256328"/>
    </source>
</evidence>
<dbReference type="Proteomes" id="UP000256328">
    <property type="component" value="Unassembled WGS sequence"/>
</dbReference>
<dbReference type="AlphaFoldDB" id="A0A3D8QTN3"/>
<reference evidence="1 2" key="1">
    <citation type="journal article" date="2018" name="IMA Fungus">
        <title>IMA Genome-F 9: Draft genome sequence of Annulohypoxylon stygium, Aspergillus mulundensis, Berkeleyomyces basicola (syn. Thielaviopsis basicola), Ceratocystis smalleyi, two Cercospora beticola strains, Coleophoma cylindrospora, Fusarium fracticaudum, Phialophora cf. hyalina, and Morchella septimelata.</title>
        <authorList>
            <person name="Wingfield B.D."/>
            <person name="Bills G.F."/>
            <person name="Dong Y."/>
            <person name="Huang W."/>
            <person name="Nel W.J."/>
            <person name="Swalarsk-Parry B.S."/>
            <person name="Vaghefi N."/>
            <person name="Wilken P.M."/>
            <person name="An Z."/>
            <person name="de Beer Z.W."/>
            <person name="De Vos L."/>
            <person name="Chen L."/>
            <person name="Duong T.A."/>
            <person name="Gao Y."/>
            <person name="Hammerbacher A."/>
            <person name="Kikkert J.R."/>
            <person name="Li Y."/>
            <person name="Li H."/>
            <person name="Li K."/>
            <person name="Li Q."/>
            <person name="Liu X."/>
            <person name="Ma X."/>
            <person name="Naidoo K."/>
            <person name="Pethybridge S.J."/>
            <person name="Sun J."/>
            <person name="Steenkamp E.T."/>
            <person name="van der Nest M.A."/>
            <person name="van Wyk S."/>
            <person name="Wingfield M.J."/>
            <person name="Xiong C."/>
            <person name="Yue Q."/>
            <person name="Zhang X."/>
        </authorList>
    </citation>
    <scope>NUCLEOTIDE SEQUENCE [LARGE SCALE GENOMIC DNA]</scope>
    <source>
        <strain evidence="1 2">BP5796</strain>
    </source>
</reference>
<gene>
    <name evidence="1" type="ORF">BP5796_09837</name>
</gene>
<sequence length="89" mass="9837">MSEEANGTNVNRTSKVKYSVVYDLNTFKSQDYDFIIIGGGTAGLAIAARLTKDPDLFVSVIKARSDRRGDPLIDTPTLFLGTFNKLEYD</sequence>
<organism evidence="1 2">
    <name type="scientific">Coleophoma crateriformis</name>
    <dbReference type="NCBI Taxonomy" id="565419"/>
    <lineage>
        <taxon>Eukaryota</taxon>
        <taxon>Fungi</taxon>
        <taxon>Dikarya</taxon>
        <taxon>Ascomycota</taxon>
        <taxon>Pezizomycotina</taxon>
        <taxon>Leotiomycetes</taxon>
        <taxon>Helotiales</taxon>
        <taxon>Dermateaceae</taxon>
        <taxon>Coleophoma</taxon>
    </lineage>
</organism>
<dbReference type="EMBL" id="PDLN01000015">
    <property type="protein sequence ID" value="RDW65145.1"/>
    <property type="molecule type" value="Genomic_DNA"/>
</dbReference>
<dbReference type="InterPro" id="IPR036188">
    <property type="entry name" value="FAD/NAD-bd_sf"/>
</dbReference>
<dbReference type="SUPFAM" id="SSF51905">
    <property type="entry name" value="FAD/NAD(P)-binding domain"/>
    <property type="match status" value="1"/>
</dbReference>
<accession>A0A3D8QTN3</accession>
<proteinExistence type="predicted"/>
<comment type="caution">
    <text evidence="1">The sequence shown here is derived from an EMBL/GenBank/DDBJ whole genome shotgun (WGS) entry which is preliminary data.</text>
</comment>
<protein>
    <submittedName>
        <fullName evidence="1">Uncharacterized protein</fullName>
    </submittedName>
</protein>